<dbReference type="EMBL" id="JBGNUJ010000008">
    <property type="protein sequence ID" value="KAL3956216.1"/>
    <property type="molecule type" value="Genomic_DNA"/>
</dbReference>
<dbReference type="Proteomes" id="UP001638806">
    <property type="component" value="Unassembled WGS sequence"/>
</dbReference>
<reference evidence="1" key="1">
    <citation type="submission" date="2024-12" db="EMBL/GenBank/DDBJ databases">
        <title>Comparative genomics and development of molecular markers within Purpureocillium lilacinum and among Purpureocillium species.</title>
        <authorList>
            <person name="Yeh Z.-Y."/>
            <person name="Ni N.-T."/>
            <person name="Lo P.-H."/>
            <person name="Mushyakhwo K."/>
            <person name="Lin C.-F."/>
            <person name="Nai Y.-S."/>
        </authorList>
    </citation>
    <scope>NUCLEOTIDE SEQUENCE</scope>
    <source>
        <strain evidence="1">NCHU-NPUST-175</strain>
    </source>
</reference>
<evidence type="ECO:0000313" key="2">
    <source>
        <dbReference type="Proteomes" id="UP001638806"/>
    </source>
</evidence>
<accession>A0ACC4DLC3</accession>
<organism evidence="1 2">
    <name type="scientific">Purpureocillium lilacinum</name>
    <name type="common">Paecilomyces lilacinus</name>
    <dbReference type="NCBI Taxonomy" id="33203"/>
    <lineage>
        <taxon>Eukaryota</taxon>
        <taxon>Fungi</taxon>
        <taxon>Dikarya</taxon>
        <taxon>Ascomycota</taxon>
        <taxon>Pezizomycotina</taxon>
        <taxon>Sordariomycetes</taxon>
        <taxon>Hypocreomycetidae</taxon>
        <taxon>Hypocreales</taxon>
        <taxon>Ophiocordycipitaceae</taxon>
        <taxon>Purpureocillium</taxon>
    </lineage>
</organism>
<sequence>MRSDLTRQLIYHPYPDALDIARHTFTKQTSTIHIFTARLTVDGNAATSKLSQASVSRKPKPRHRVYLRRSDRIYTTARPPYLQQVRHDWSDGADSSALWKLLIPISVCGWLTFGVICILCLNGQGRAGRWVPEWYLDSDRTRRDKLAVVLWWFAVLIMWPVILPLMGVRSLLHHGKKSVEKRSRKRRVHAHEHECEEGYVHPGTS</sequence>
<gene>
    <name evidence="1" type="ORF">ACCO45_009062</name>
</gene>
<evidence type="ECO:0000313" key="1">
    <source>
        <dbReference type="EMBL" id="KAL3956216.1"/>
    </source>
</evidence>
<protein>
    <submittedName>
        <fullName evidence="1">Uncharacterized protein</fullName>
    </submittedName>
</protein>
<proteinExistence type="predicted"/>
<name>A0ACC4DLC3_PURLI</name>
<keyword evidence="2" id="KW-1185">Reference proteome</keyword>
<comment type="caution">
    <text evidence="1">The sequence shown here is derived from an EMBL/GenBank/DDBJ whole genome shotgun (WGS) entry which is preliminary data.</text>
</comment>